<dbReference type="AlphaFoldDB" id="A0A507ZT43"/>
<sequence>MILQHTGTKYSGNFLLDSLLSSTVTAPTYFPHTSALLELLNAGNLELIQNDVLKKHLATWVSTVETLKDREELITGMDLELNRFIMKHGSWLDTDELIPVENKKGLDFPKFGFQVNNNDLLGMLEFENRVENQIMFYKRLLEIQEPCLELISEILCEIEVSKNIKKA</sequence>
<evidence type="ECO:0000313" key="1">
    <source>
        <dbReference type="EMBL" id="TQD38888.1"/>
    </source>
</evidence>
<name>A0A507ZT43_9FLAO</name>
<keyword evidence="2" id="KW-1185">Reference proteome</keyword>
<dbReference type="OrthoDB" id="821805at2"/>
<reference evidence="1 2" key="1">
    <citation type="submission" date="2019-06" db="EMBL/GenBank/DDBJ databases">
        <title>Flavibacter putida gen. nov., sp. nov., a novel marine bacterium of the family Flavobacteriaceae isolated from coastal seawater.</title>
        <authorList>
            <person name="Feng X."/>
        </authorList>
    </citation>
    <scope>NUCLEOTIDE SEQUENCE [LARGE SCALE GENOMIC DNA]</scope>
    <source>
        <strain evidence="1 2">PLHSN227</strain>
    </source>
</reference>
<evidence type="ECO:0000313" key="2">
    <source>
        <dbReference type="Proteomes" id="UP000317169"/>
    </source>
</evidence>
<organism evidence="1 2">
    <name type="scientific">Haloflavibacter putidus</name>
    <dbReference type="NCBI Taxonomy" id="2576776"/>
    <lineage>
        <taxon>Bacteria</taxon>
        <taxon>Pseudomonadati</taxon>
        <taxon>Bacteroidota</taxon>
        <taxon>Flavobacteriia</taxon>
        <taxon>Flavobacteriales</taxon>
        <taxon>Flavobacteriaceae</taxon>
        <taxon>Haloflavibacter</taxon>
    </lineage>
</organism>
<dbReference type="Proteomes" id="UP000317169">
    <property type="component" value="Unassembled WGS sequence"/>
</dbReference>
<proteinExistence type="predicted"/>
<dbReference type="RefSeq" id="WP_141421746.1">
    <property type="nucleotide sequence ID" value="NZ_VIAR01000006.1"/>
</dbReference>
<protein>
    <submittedName>
        <fullName evidence="1">Uncharacterized protein</fullName>
    </submittedName>
</protein>
<gene>
    <name evidence="1" type="ORF">FKR84_07865</name>
</gene>
<comment type="caution">
    <text evidence="1">The sequence shown here is derived from an EMBL/GenBank/DDBJ whole genome shotgun (WGS) entry which is preliminary data.</text>
</comment>
<dbReference type="EMBL" id="VIAR01000006">
    <property type="protein sequence ID" value="TQD38888.1"/>
    <property type="molecule type" value="Genomic_DNA"/>
</dbReference>
<accession>A0A507ZT43</accession>